<feature type="compositionally biased region" description="Acidic residues" evidence="4">
    <location>
        <begin position="191"/>
        <end position="206"/>
    </location>
</feature>
<dbReference type="EMBL" id="FR796403">
    <property type="protein sequence ID" value="CAJ06960.1"/>
    <property type="molecule type" value="Genomic_DNA"/>
</dbReference>
<dbReference type="InterPro" id="IPR037200">
    <property type="entry name" value="Isy1_sf"/>
</dbReference>
<dbReference type="RefSeq" id="XP_001680905.1">
    <property type="nucleotide sequence ID" value="XM_001680853.1"/>
</dbReference>
<evidence type="ECO:0000256" key="3">
    <source>
        <dbReference type="ARBA" id="ARBA00023242"/>
    </source>
</evidence>
<proteinExistence type="inferred from homology"/>
<reference evidence="5 6" key="3">
    <citation type="journal article" date="2011" name="Genome Res.">
        <title>Chromosome and gene copy number variation allow major structural change between species and strains of Leishmania.</title>
        <authorList>
            <person name="Rogers M.B."/>
            <person name="Hilley J.D."/>
            <person name="Dickens N.J."/>
            <person name="Wilkes J."/>
            <person name="Bates P.A."/>
            <person name="Depledge D.P."/>
            <person name="Harris D."/>
            <person name="Her Y."/>
            <person name="Herzyk P."/>
            <person name="Imamura H."/>
            <person name="Otto T.D."/>
            <person name="Sanders M."/>
            <person name="Seeger K."/>
            <person name="Dujardin J.C."/>
            <person name="Berriman M."/>
            <person name="Smith D.F."/>
            <person name="Hertz-Fowler C."/>
            <person name="Mottram J.C."/>
        </authorList>
    </citation>
    <scope>NUCLEOTIDE SEQUENCE [LARGE SCALE GENOMIC DNA]</scope>
    <source>
        <strain evidence="6">MHOM/IL/81/Friedlin</strain>
    </source>
</reference>
<dbReference type="Pfam" id="PF06246">
    <property type="entry name" value="Isy1"/>
    <property type="match status" value="1"/>
</dbReference>
<sequence>MENGMQNTFLAFSTFLCITPQPGITQSLLLPAVFQSAMQDRLREIEGTLARTKERKNTILYKLSKRRQEEERLARLGVERLPTNPSEVDDEKIIKYVLFRLKQEIGDKTAQLRDQKLLSIDRDGEAVIRAKNDEVNKLLSRKYQWEARLSFLAGEPIAPRPRKKIFFGCAKELPEASVVQKRQRVEGMQEAGEDEVADSSEEDELVPDQLEAEQPATQDHDYLERVKWLGSSAADLDLIRFEREAEAKMRAKGDSIVSRAGSGALILSYCKEGKAMIPDEEHFKQQLVNNRKKALQERLNALRGKN</sequence>
<accession>Q4QIU3</accession>
<dbReference type="Proteomes" id="UP000000542">
    <property type="component" value="Chromosome 7"/>
</dbReference>
<keyword evidence="3" id="KW-0539">Nucleus</keyword>
<evidence type="ECO:0000256" key="4">
    <source>
        <dbReference type="SAM" id="MobiDB-lite"/>
    </source>
</evidence>
<dbReference type="eggNOG" id="ENOG502S2RU">
    <property type="taxonomic scope" value="Eukaryota"/>
</dbReference>
<dbReference type="VEuPathDB" id="TriTrypDB:LMJFC_070005500"/>
<dbReference type="InterPro" id="IPR029012">
    <property type="entry name" value="Helix_hairpin_bin_sf"/>
</dbReference>
<evidence type="ECO:0000256" key="1">
    <source>
        <dbReference type="ARBA" id="ARBA00004123"/>
    </source>
</evidence>
<evidence type="ECO:0000256" key="2">
    <source>
        <dbReference type="ARBA" id="ARBA00007002"/>
    </source>
</evidence>
<gene>
    <name evidence="5" type="ORF">LMJF_07_0020</name>
</gene>
<dbReference type="STRING" id="5664.Q4QIU3"/>
<dbReference type="Gene3D" id="1.10.287.660">
    <property type="entry name" value="Helix hairpin bin"/>
    <property type="match status" value="1"/>
</dbReference>
<comment type="subcellular location">
    <subcellularLocation>
        <location evidence="1">Nucleus</location>
    </subcellularLocation>
</comment>
<dbReference type="GO" id="GO:0071013">
    <property type="term" value="C:catalytic step 2 spliceosome"/>
    <property type="evidence" value="ECO:0000318"/>
    <property type="project" value="GO_Central"/>
</dbReference>
<dbReference type="GO" id="GO:0071020">
    <property type="term" value="C:post-spliceosomal complex"/>
    <property type="evidence" value="ECO:0000318"/>
    <property type="project" value="GO_Central"/>
</dbReference>
<dbReference type="HOGENOM" id="CLU_1010043_0_0_1"/>
<dbReference type="GeneID" id="5649157"/>
<dbReference type="SUPFAM" id="SSF140102">
    <property type="entry name" value="ISY1 domain-like"/>
    <property type="match status" value="1"/>
</dbReference>
<reference key="2">
    <citation type="submission" date="2005-06" db="EMBL/GenBank/DDBJ databases">
        <authorList>
            <person name="Peacock C.S"/>
            <person name="Murphy L."/>
            <person name="Ivens A.C"/>
            <person name="Berriman M."/>
            <person name="Blackwell J."/>
            <person name="Smith D."/>
            <person name="Collins M."/>
            <person name="Fosker N."/>
            <person name="Harris D."/>
            <person name="Oliver K."/>
            <person name="O'Neil S."/>
            <person name="Saunders D."/>
            <person name="Seeger K."/>
            <person name="Warren T."/>
            <person name="Rajandream M."/>
            <person name="and Barrell B.G."/>
        </authorList>
    </citation>
    <scope>NUCLEOTIDE SEQUENCE</scope>
    <source>
        <strain>Friedlin</strain>
    </source>
</reference>
<dbReference type="GO" id="GO:0071014">
    <property type="term" value="C:post-mRNA release spliceosomal complex"/>
    <property type="evidence" value="ECO:0000318"/>
    <property type="project" value="GO_Central"/>
</dbReference>
<dbReference type="VEuPathDB" id="TriTrypDB:LMJSD75_070005400"/>
<dbReference type="InParanoid" id="Q4QIU3"/>
<organism evidence="5 6">
    <name type="scientific">Leishmania major</name>
    <dbReference type="NCBI Taxonomy" id="5664"/>
    <lineage>
        <taxon>Eukaryota</taxon>
        <taxon>Discoba</taxon>
        <taxon>Euglenozoa</taxon>
        <taxon>Kinetoplastea</taxon>
        <taxon>Metakinetoplastina</taxon>
        <taxon>Trypanosomatida</taxon>
        <taxon>Trypanosomatidae</taxon>
        <taxon>Leishmaniinae</taxon>
        <taxon>Leishmania</taxon>
    </lineage>
</organism>
<dbReference type="OMA" id="SRKYQWE"/>
<dbReference type="InterPro" id="IPR009360">
    <property type="entry name" value="Isy1"/>
</dbReference>
<dbReference type="FunFam" id="1.10.287.660:FF:000010">
    <property type="entry name" value="Isy1 splicing protein-like protein"/>
    <property type="match status" value="1"/>
</dbReference>
<evidence type="ECO:0000313" key="6">
    <source>
        <dbReference type="Proteomes" id="UP000000542"/>
    </source>
</evidence>
<dbReference type="GO" id="GO:0000974">
    <property type="term" value="C:Prp19 complex"/>
    <property type="evidence" value="ECO:0000318"/>
    <property type="project" value="GO_Central"/>
</dbReference>
<dbReference type="AlphaFoldDB" id="Q4QIU3"/>
<reference evidence="5 6" key="1">
    <citation type="journal article" date="2005" name="Science">
        <title>The genome of the kinetoplastid parasite, Leishmania major.</title>
        <authorList>
            <person name="Ivens A.C."/>
            <person name="Peacock C.S."/>
            <person name="Worthey E.A."/>
            <person name="Murphy L."/>
            <person name="Aggarwal G."/>
            <person name="Berriman M."/>
            <person name="Sisk E."/>
            <person name="Rajandream M.A."/>
            <person name="Adlem E."/>
            <person name="Aert R."/>
            <person name="Anupama A."/>
            <person name="Apostolou Z."/>
            <person name="Attipoe P."/>
            <person name="Bason N."/>
            <person name="Bauser C."/>
            <person name="Beck A."/>
            <person name="Beverley S.M."/>
            <person name="Bianchettin G."/>
            <person name="Borzym K."/>
            <person name="Bothe G."/>
            <person name="Bruschi C.V."/>
            <person name="Collins M."/>
            <person name="Cadag E."/>
            <person name="Ciarloni L."/>
            <person name="Clayton C."/>
            <person name="Coulson R.M."/>
            <person name="Cronin A."/>
            <person name="Cruz A.K."/>
            <person name="Davies R.M."/>
            <person name="De Gaudenzi J."/>
            <person name="Dobson D.E."/>
            <person name="Duesterhoeft A."/>
            <person name="Fazelina G."/>
            <person name="Fosker N."/>
            <person name="Frasch A.C."/>
            <person name="Fraser A."/>
            <person name="Fuchs M."/>
            <person name="Gabel C."/>
            <person name="Goble A."/>
            <person name="Goffeau A."/>
            <person name="Harris D."/>
            <person name="Hertz-Fowler C."/>
            <person name="Hilbert H."/>
            <person name="Horn D."/>
            <person name="Huang Y."/>
            <person name="Klages S."/>
            <person name="Knights A."/>
            <person name="Kube M."/>
            <person name="Larke N."/>
            <person name="Litvin L."/>
            <person name="Lord A."/>
            <person name="Louie T."/>
            <person name="Marra M."/>
            <person name="Masuy D."/>
            <person name="Matthews K."/>
            <person name="Michaeli S."/>
            <person name="Mottram J.C."/>
            <person name="Muller-Auer S."/>
            <person name="Munden H."/>
            <person name="Nelson S."/>
            <person name="Norbertczak H."/>
            <person name="Oliver K."/>
            <person name="O'neil S."/>
            <person name="Pentony M."/>
            <person name="Pohl T.M."/>
            <person name="Price C."/>
            <person name="Purnelle B."/>
            <person name="Quail M.A."/>
            <person name="Rabbinowitsch E."/>
            <person name="Reinhardt R."/>
            <person name="Rieger M."/>
            <person name="Rinta J."/>
            <person name="Robben J."/>
            <person name="Robertson L."/>
            <person name="Ruiz J.C."/>
            <person name="Rutter S."/>
            <person name="Saunders D."/>
            <person name="Schafer M."/>
            <person name="Schein J."/>
            <person name="Schwartz D.C."/>
            <person name="Seeger K."/>
            <person name="Seyler A."/>
            <person name="Sharp S."/>
            <person name="Shin H."/>
            <person name="Sivam D."/>
            <person name="Squares R."/>
            <person name="Squares S."/>
            <person name="Tosato V."/>
            <person name="Vogt C."/>
            <person name="Volckaert G."/>
            <person name="Wambutt R."/>
            <person name="Warren T."/>
            <person name="Wedler H."/>
            <person name="Woodward J."/>
            <person name="Zhou S."/>
            <person name="Zimmermann W."/>
            <person name="Smith D.F."/>
            <person name="Blackwell J.M."/>
            <person name="Stuart K.D."/>
            <person name="Barrell B."/>
            <person name="Myler P.J."/>
        </authorList>
    </citation>
    <scope>NUCLEOTIDE SEQUENCE [LARGE SCALE GENOMIC DNA]</scope>
    <source>
        <strain evidence="6">MHOM/IL/81/Friedlin</strain>
    </source>
</reference>
<evidence type="ECO:0000313" key="5">
    <source>
        <dbReference type="EMBL" id="CAJ06960.1"/>
    </source>
</evidence>
<comment type="similarity">
    <text evidence="2">Belongs to the ISY1 family.</text>
</comment>
<keyword evidence="6" id="KW-1185">Reference proteome</keyword>
<dbReference type="VEuPathDB" id="TriTrypDB:LmjF.07.0020"/>
<dbReference type="GO" id="GO:0000389">
    <property type="term" value="P:mRNA 3'-splice site recognition"/>
    <property type="evidence" value="ECO:0000318"/>
    <property type="project" value="GO_Central"/>
</dbReference>
<protein>
    <submittedName>
        <fullName evidence="5">Uncharacterized protein</fullName>
    </submittedName>
</protein>
<dbReference type="VEuPathDB" id="TriTrypDB:LMJLV39_070005400"/>
<feature type="region of interest" description="Disordered" evidence="4">
    <location>
        <begin position="181"/>
        <end position="206"/>
    </location>
</feature>
<dbReference type="KEGG" id="lma:LMJF_07_0020"/>
<dbReference type="GO" id="GO:0000350">
    <property type="term" value="P:generation of catalytic spliceosome for second transesterification step"/>
    <property type="evidence" value="ECO:0000318"/>
    <property type="project" value="GO_Central"/>
</dbReference>
<name>Q4QIU3_LEIMA</name>
<dbReference type="PANTHER" id="PTHR13021">
    <property type="entry name" value="PRE-MRNA-SPLICING FACTOR ISY1"/>
    <property type="match status" value="1"/>
</dbReference>